<dbReference type="Gene3D" id="1.20.1420.20">
    <property type="entry name" value="M75 peptidase, HXXE motif"/>
    <property type="match status" value="1"/>
</dbReference>
<dbReference type="GO" id="GO:0030313">
    <property type="term" value="C:cell envelope"/>
    <property type="evidence" value="ECO:0007669"/>
    <property type="project" value="UniProtKB-SubCell"/>
</dbReference>
<feature type="signal peptide" evidence="3">
    <location>
        <begin position="1"/>
        <end position="20"/>
    </location>
</feature>
<dbReference type="CDD" id="cd14657">
    <property type="entry name" value="Imelysin_IrpA-like"/>
    <property type="match status" value="1"/>
</dbReference>
<evidence type="ECO:0000256" key="1">
    <source>
        <dbReference type="ARBA" id="ARBA00004196"/>
    </source>
</evidence>
<evidence type="ECO:0000256" key="2">
    <source>
        <dbReference type="ARBA" id="ARBA00022729"/>
    </source>
</evidence>
<protein>
    <submittedName>
        <fullName evidence="5">Imelysin family protein</fullName>
    </submittedName>
</protein>
<sequence length="381" mass="41932">MRGQAAFLIAWLLAGAAALAQPVAPTAQELRPVLQHHAALVHATYADTLTLARRLQQAVRRFTQAPSAAALAGARQAWLQARERYALTEAFRFHGGPIDGDDGPEPRLNAWPVDETYIDALIARCRQPISKRTLSALNTRDGEENVATGWHAIEYLLWGQDLSAEGPGDRPHTDYVDGRATNADRRRLYLATVTALLVDDLAWLEQAWAPARANYRRRFERGDQESLRGLIVGLGSLSRAELAGERLEVALASRDQEDEQSCFSDSTHRDIVGDALGIQNAWLGRYAGLDDRQLKQGPALRDLVAARDPALAERLTAQMAESLQAAEAIEPPFDREILGGSDAPGRQRIKRVIDALLRQSSSLVEAARALGIQKLNWVRKP</sequence>
<proteinExistence type="predicted"/>
<keyword evidence="6" id="KW-1185">Reference proteome</keyword>
<evidence type="ECO:0000313" key="6">
    <source>
        <dbReference type="Proteomes" id="UP001177769"/>
    </source>
</evidence>
<dbReference type="KEGG" id="pais:PFX98_11245"/>
<dbReference type="Proteomes" id="UP001177769">
    <property type="component" value="Chromosome"/>
</dbReference>
<evidence type="ECO:0000313" key="5">
    <source>
        <dbReference type="EMBL" id="WIT14170.1"/>
    </source>
</evidence>
<dbReference type="InterPro" id="IPR038352">
    <property type="entry name" value="Imelysin_sf"/>
</dbReference>
<organism evidence="5 6">
    <name type="scientific">Paucibacter sediminis</name>
    <dbReference type="NCBI Taxonomy" id="3019553"/>
    <lineage>
        <taxon>Bacteria</taxon>
        <taxon>Pseudomonadati</taxon>
        <taxon>Pseudomonadota</taxon>
        <taxon>Betaproteobacteria</taxon>
        <taxon>Burkholderiales</taxon>
        <taxon>Sphaerotilaceae</taxon>
        <taxon>Roseateles</taxon>
    </lineage>
</organism>
<dbReference type="AlphaFoldDB" id="A0AA95NHG4"/>
<evidence type="ECO:0000256" key="3">
    <source>
        <dbReference type="SAM" id="SignalP"/>
    </source>
</evidence>
<gene>
    <name evidence="5" type="ORF">PFX98_11245</name>
</gene>
<dbReference type="RefSeq" id="WP_285235298.1">
    <property type="nucleotide sequence ID" value="NZ_CP116346.1"/>
</dbReference>
<keyword evidence="2 3" id="KW-0732">Signal</keyword>
<reference evidence="5" key="1">
    <citation type="submission" date="2023-01" db="EMBL/GenBank/DDBJ databases">
        <title>Whole genome sequence of Paucibacter sp. S2-9 isolated from pond sediment.</title>
        <authorList>
            <person name="Jung J.Y."/>
        </authorList>
    </citation>
    <scope>NUCLEOTIDE SEQUENCE</scope>
    <source>
        <strain evidence="5">S2-9</strain>
    </source>
</reference>
<feature type="chain" id="PRO_5041735127" evidence="3">
    <location>
        <begin position="21"/>
        <end position="381"/>
    </location>
</feature>
<dbReference type="EMBL" id="CP116346">
    <property type="protein sequence ID" value="WIT14170.1"/>
    <property type="molecule type" value="Genomic_DNA"/>
</dbReference>
<comment type="subcellular location">
    <subcellularLocation>
        <location evidence="1">Cell envelope</location>
    </subcellularLocation>
</comment>
<name>A0AA95NHG4_9BURK</name>
<evidence type="ECO:0000259" key="4">
    <source>
        <dbReference type="Pfam" id="PF09375"/>
    </source>
</evidence>
<dbReference type="Pfam" id="PF09375">
    <property type="entry name" value="Peptidase_M75"/>
    <property type="match status" value="1"/>
</dbReference>
<accession>A0AA95NHG4</accession>
<feature type="domain" description="Imelysin-like" evidence="4">
    <location>
        <begin position="42"/>
        <end position="363"/>
    </location>
</feature>
<dbReference type="InterPro" id="IPR018976">
    <property type="entry name" value="Imelysin-like"/>
</dbReference>